<organism evidence="4 5">
    <name type="scientific">Flavobacterium succinicans</name>
    <dbReference type="NCBI Taxonomy" id="29536"/>
    <lineage>
        <taxon>Bacteria</taxon>
        <taxon>Pseudomonadati</taxon>
        <taxon>Bacteroidota</taxon>
        <taxon>Flavobacteriia</taxon>
        <taxon>Flavobacteriales</taxon>
        <taxon>Flavobacteriaceae</taxon>
        <taxon>Flavobacterium</taxon>
    </lineage>
</organism>
<keyword evidence="2" id="KW-0472">Membrane</keyword>
<dbReference type="InterPro" id="IPR036942">
    <property type="entry name" value="Beta-barrel_TonB_sf"/>
</dbReference>
<comment type="subcellular location">
    <subcellularLocation>
        <location evidence="1">Cell outer membrane</location>
    </subcellularLocation>
</comment>
<keyword evidence="3" id="KW-0998">Cell outer membrane</keyword>
<dbReference type="Proteomes" id="UP000093807">
    <property type="component" value="Unassembled WGS sequence"/>
</dbReference>
<dbReference type="GO" id="GO:0009279">
    <property type="term" value="C:cell outer membrane"/>
    <property type="evidence" value="ECO:0007669"/>
    <property type="project" value="UniProtKB-SubCell"/>
</dbReference>
<name>A0A199XTY2_9FLAO</name>
<dbReference type="SUPFAM" id="SSF56935">
    <property type="entry name" value="Porins"/>
    <property type="match status" value="1"/>
</dbReference>
<accession>A0A199XTY2</accession>
<protein>
    <recommendedName>
        <fullName evidence="6">TonB-dependent receptor</fullName>
    </recommendedName>
</protein>
<dbReference type="OrthoDB" id="1264254at2"/>
<evidence type="ECO:0008006" key="6">
    <source>
        <dbReference type="Google" id="ProtNLM"/>
    </source>
</evidence>
<dbReference type="RefSeq" id="WP_064714597.1">
    <property type="nucleotide sequence ID" value="NZ_JMTM01000017.1"/>
</dbReference>
<comment type="caution">
    <text evidence="4">The sequence shown here is derived from an EMBL/GenBank/DDBJ whole genome shotgun (WGS) entry which is preliminary data.</text>
</comment>
<reference evidence="4 5" key="1">
    <citation type="submission" date="2016-06" db="EMBL/GenBank/DDBJ databases">
        <title>Draft genome sequence of Flavobacterium succinicans strain DD5b.</title>
        <authorList>
            <person name="Poehlein A."/>
            <person name="Daniel R."/>
            <person name="Simeonova D.D."/>
        </authorList>
    </citation>
    <scope>NUCLEOTIDE SEQUENCE [LARGE SCALE GENOMIC DNA]</scope>
    <source>
        <strain evidence="4 5">DD5b</strain>
    </source>
</reference>
<evidence type="ECO:0000256" key="3">
    <source>
        <dbReference type="ARBA" id="ARBA00023237"/>
    </source>
</evidence>
<dbReference type="Gene3D" id="2.40.170.20">
    <property type="entry name" value="TonB-dependent receptor, beta-barrel domain"/>
    <property type="match status" value="1"/>
</dbReference>
<evidence type="ECO:0000256" key="1">
    <source>
        <dbReference type="ARBA" id="ARBA00004442"/>
    </source>
</evidence>
<evidence type="ECO:0000313" key="5">
    <source>
        <dbReference type="Proteomes" id="UP000093807"/>
    </source>
</evidence>
<sequence length="584" mass="65243">MKIKHQTIILPILLLLTLQLSFAQKKNEIIGAEEVNVVKSFSPTVSDAFKIKETPLLDDKGNAKKEVVKYTVLPFPVASTFTPSKGVAAAVEKSKAIKLFENYAALGIGNYGTLNGELFVNKKLNASDYAGGRFQHHSSQGGIKEVLLDDHFYDTKLDLFYGTNQSDLSWNIEAGFQSQSYNWYGLPGGFGSTLTDAERSDLINSISPVQKYSSITLGGTVDFEDSLLSETTVKFYHFSDAFGSSENRFFGKPSFEIELMNKAVKSNMVLDYVGGTFENNYAKTNTETIQYRFINLGLSPRFEVQEDNWTLQIGASLFYSFNTQASKYKLYFYPNFKASYKVVGDLMIFYLGADGSLKQNTYMDFVAENPFLSPTLFVQPTDTKYNLFAGLKGKLANSVSYNVSASYLNEGNKALFKANNYTELSSNEPYAFGNSLGIVYDDVKTISLYGELKADFSKNVTFGINATLNTYTTDTQAEAWNLPTMKINSTLDVVITEKWFAGAKVFFVGERKENQFNTDLVTNAASITLPSYFDANLHVGYKYNERITAFLRANNIANQAYQKWLNLPVQGFQIVAGASYKFDF</sequence>
<proteinExistence type="predicted"/>
<dbReference type="EMBL" id="JMTM01000017">
    <property type="protein sequence ID" value="OAZ04887.1"/>
    <property type="molecule type" value="Genomic_DNA"/>
</dbReference>
<dbReference type="AlphaFoldDB" id="A0A199XTY2"/>
<keyword evidence="5" id="KW-1185">Reference proteome</keyword>
<dbReference type="PATRIC" id="fig|29536.5.peg.761"/>
<evidence type="ECO:0000313" key="4">
    <source>
        <dbReference type="EMBL" id="OAZ04887.1"/>
    </source>
</evidence>
<evidence type="ECO:0000256" key="2">
    <source>
        <dbReference type="ARBA" id="ARBA00023136"/>
    </source>
</evidence>
<gene>
    <name evidence="4" type="ORF">FLB_07350</name>
</gene>